<proteinExistence type="inferred from homology"/>
<accession>A0ABW2Q032</accession>
<comment type="catalytic activity">
    <reaction evidence="10">
        <text>ATP + H2O = ADP + phosphate + H(+)</text>
        <dbReference type="Rhea" id="RHEA:13065"/>
        <dbReference type="ChEBI" id="CHEBI:15377"/>
        <dbReference type="ChEBI" id="CHEBI:15378"/>
        <dbReference type="ChEBI" id="CHEBI:30616"/>
        <dbReference type="ChEBI" id="CHEBI:43474"/>
        <dbReference type="ChEBI" id="CHEBI:456216"/>
        <dbReference type="EC" id="5.6.2.4"/>
    </reaction>
</comment>
<evidence type="ECO:0000259" key="14">
    <source>
        <dbReference type="PROSITE" id="PS51217"/>
    </source>
</evidence>
<sequence>MEEIIFHKTPLGSNDKKIPHAEMASGETSLDIVEDHEPDAFYFRALERQNIFLNKPQIEAVRHIDGPVLTLAGAGSGKTSVLISRTGYLINVNHVAPGNILLVTFTKKAADEMKNRISRLPGLTKQMAYAVQACTFHSFFLTILRHSGFRQQILGSERAKQITIKQILKKMGLHDAYQPETLLSLFSSYKINLKEMPDKTDAEKEQKQIYQRYEQWKKDNNKMDFDDILLESYHLLKQSPALLQSLQRRFKYVMVDEFQDTNVLQYELIKMIVKHHQNFFVVGDDDQTIYSFNGASNYFILNFQKEFPGAQTVTLDINYRSTASIVGLGNKVIQENSKRRKKTLQATKKADAIPEYCRPQTTDEEAEMIIRFIKREVGEGRREYGDFAILHRTASSSRAMFEQLILNRIPFIPYSLKDDSFYEHWVVKPIIDYLRLSLNPRDFDAIEGILPTLYINRQNGMSMINSQENTQMKKYPLIHLTKSPDLKDYQRNNIKERIELTKELKDEKPLKAIRQIRKNFYDKFLEANLEKTSLHKENIKETLDELESSAKRFDSITAFIRFIDDIVKEQKALQSLSKANDANAVSLMTIHRSKGLEFPVVILIGASEGILPHSSAIDAGRLEDVRVDKTEKEKALDAIEEERRLAYVAITRAKDEIYICSPAYYRGHKAEVSRFFLSPYSLKKPGKQFVKQNEPASKRTVIAWICTSSTCIAWQQITSNEDAKLDNKQCPLCGSSMEKGNKSI</sequence>
<feature type="domain" description="UvrD-like helicase ATP-binding" evidence="13">
    <location>
        <begin position="51"/>
        <end position="322"/>
    </location>
</feature>
<dbReference type="EC" id="5.6.2.4" evidence="9"/>
<evidence type="ECO:0000256" key="11">
    <source>
        <dbReference type="PROSITE-ProRule" id="PRU00560"/>
    </source>
</evidence>
<dbReference type="Pfam" id="PF00580">
    <property type="entry name" value="UvrD-helicase"/>
    <property type="match status" value="1"/>
</dbReference>
<dbReference type="InterPro" id="IPR013986">
    <property type="entry name" value="DExx_box_DNA_helicase_dom_sf"/>
</dbReference>
<dbReference type="InterPro" id="IPR027417">
    <property type="entry name" value="P-loop_NTPase"/>
</dbReference>
<keyword evidence="6" id="KW-0238">DNA-binding</keyword>
<keyword evidence="5 11" id="KW-0067">ATP-binding</keyword>
<dbReference type="PANTHER" id="PTHR11070">
    <property type="entry name" value="UVRD / RECB / PCRA DNA HELICASE FAMILY MEMBER"/>
    <property type="match status" value="1"/>
</dbReference>
<keyword evidence="16" id="KW-1185">Reference proteome</keyword>
<dbReference type="InterPro" id="IPR014016">
    <property type="entry name" value="UvrD-like_ATP-bd"/>
</dbReference>
<reference evidence="16" key="1">
    <citation type="journal article" date="2019" name="Int. J. Syst. Evol. Microbiol.">
        <title>The Global Catalogue of Microorganisms (GCM) 10K type strain sequencing project: providing services to taxonomists for standard genome sequencing and annotation.</title>
        <authorList>
            <consortium name="The Broad Institute Genomics Platform"/>
            <consortium name="The Broad Institute Genome Sequencing Center for Infectious Disease"/>
            <person name="Wu L."/>
            <person name="Ma J."/>
        </authorList>
    </citation>
    <scope>NUCLEOTIDE SEQUENCE [LARGE SCALE GENOMIC DNA]</scope>
    <source>
        <strain evidence="16">CGMCC 1.16305</strain>
    </source>
</reference>
<evidence type="ECO:0000256" key="12">
    <source>
        <dbReference type="SAM" id="Coils"/>
    </source>
</evidence>
<dbReference type="CDD" id="cd18807">
    <property type="entry name" value="SF1_C_UvrD"/>
    <property type="match status" value="1"/>
</dbReference>
<dbReference type="PROSITE" id="PS51198">
    <property type="entry name" value="UVRD_HELICASE_ATP_BIND"/>
    <property type="match status" value="1"/>
</dbReference>
<dbReference type="Proteomes" id="UP001596505">
    <property type="component" value="Unassembled WGS sequence"/>
</dbReference>
<dbReference type="SUPFAM" id="SSF52540">
    <property type="entry name" value="P-loop containing nucleoside triphosphate hydrolases"/>
    <property type="match status" value="1"/>
</dbReference>
<evidence type="ECO:0000256" key="10">
    <source>
        <dbReference type="ARBA" id="ARBA00048988"/>
    </source>
</evidence>
<name>A0ABW2Q032_9BACL</name>
<evidence type="ECO:0000256" key="9">
    <source>
        <dbReference type="ARBA" id="ARBA00034808"/>
    </source>
</evidence>
<keyword evidence="12" id="KW-0175">Coiled coil</keyword>
<dbReference type="InterPro" id="IPR014017">
    <property type="entry name" value="DNA_helicase_UvrD-like_C"/>
</dbReference>
<keyword evidence="7" id="KW-0413">Isomerase</keyword>
<dbReference type="Gene3D" id="1.10.486.10">
    <property type="entry name" value="PCRA, domain 4"/>
    <property type="match status" value="1"/>
</dbReference>
<comment type="catalytic activity">
    <reaction evidence="8">
        <text>Couples ATP hydrolysis with the unwinding of duplex DNA by translocating in the 3'-5' direction.</text>
        <dbReference type="EC" id="5.6.2.4"/>
    </reaction>
</comment>
<dbReference type="CDD" id="cd17932">
    <property type="entry name" value="DEXQc_UvrD"/>
    <property type="match status" value="1"/>
</dbReference>
<dbReference type="Gene3D" id="3.40.50.300">
    <property type="entry name" value="P-loop containing nucleotide triphosphate hydrolases"/>
    <property type="match status" value="2"/>
</dbReference>
<evidence type="ECO:0000256" key="7">
    <source>
        <dbReference type="ARBA" id="ARBA00023235"/>
    </source>
</evidence>
<evidence type="ECO:0000313" key="15">
    <source>
        <dbReference type="EMBL" id="MFC7395013.1"/>
    </source>
</evidence>
<evidence type="ECO:0000256" key="3">
    <source>
        <dbReference type="ARBA" id="ARBA00022801"/>
    </source>
</evidence>
<dbReference type="Pfam" id="PF13361">
    <property type="entry name" value="UvrD_C"/>
    <property type="match status" value="1"/>
</dbReference>
<evidence type="ECO:0000256" key="8">
    <source>
        <dbReference type="ARBA" id="ARBA00034617"/>
    </source>
</evidence>
<dbReference type="RefSeq" id="WP_380969074.1">
    <property type="nucleotide sequence ID" value="NZ_JBHTCO010000041.1"/>
</dbReference>
<evidence type="ECO:0000256" key="4">
    <source>
        <dbReference type="ARBA" id="ARBA00022806"/>
    </source>
</evidence>
<feature type="binding site" evidence="11">
    <location>
        <begin position="72"/>
        <end position="79"/>
    </location>
    <ligand>
        <name>ATP</name>
        <dbReference type="ChEBI" id="CHEBI:30616"/>
    </ligand>
</feature>
<dbReference type="PROSITE" id="PS51217">
    <property type="entry name" value="UVRD_HELICASE_CTER"/>
    <property type="match status" value="1"/>
</dbReference>
<evidence type="ECO:0000256" key="5">
    <source>
        <dbReference type="ARBA" id="ARBA00022840"/>
    </source>
</evidence>
<dbReference type="EMBL" id="JBHTCO010000041">
    <property type="protein sequence ID" value="MFC7395013.1"/>
    <property type="molecule type" value="Genomic_DNA"/>
</dbReference>
<gene>
    <name evidence="15" type="ORF">ACFQRG_19050</name>
</gene>
<comment type="similarity">
    <text evidence="1">Belongs to the helicase family. UvrD subfamily.</text>
</comment>
<feature type="domain" description="UvrD-like helicase C-terminal" evidence="14">
    <location>
        <begin position="323"/>
        <end position="595"/>
    </location>
</feature>
<dbReference type="InterPro" id="IPR000212">
    <property type="entry name" value="DNA_helicase_UvrD/REP"/>
</dbReference>
<evidence type="ECO:0000256" key="1">
    <source>
        <dbReference type="ARBA" id="ARBA00009922"/>
    </source>
</evidence>
<evidence type="ECO:0000313" key="16">
    <source>
        <dbReference type="Proteomes" id="UP001596505"/>
    </source>
</evidence>
<evidence type="ECO:0000256" key="2">
    <source>
        <dbReference type="ARBA" id="ARBA00022741"/>
    </source>
</evidence>
<organism evidence="15 16">
    <name type="scientific">Scopulibacillus cellulosilyticus</name>
    <dbReference type="NCBI Taxonomy" id="2665665"/>
    <lineage>
        <taxon>Bacteria</taxon>
        <taxon>Bacillati</taxon>
        <taxon>Bacillota</taxon>
        <taxon>Bacilli</taxon>
        <taxon>Bacillales</taxon>
        <taxon>Sporolactobacillaceae</taxon>
        <taxon>Scopulibacillus</taxon>
    </lineage>
</organism>
<dbReference type="Gene3D" id="1.10.10.160">
    <property type="match status" value="1"/>
</dbReference>
<comment type="caution">
    <text evidence="15">The sequence shown here is derived from an EMBL/GenBank/DDBJ whole genome shotgun (WGS) entry which is preliminary data.</text>
</comment>
<protein>
    <recommendedName>
        <fullName evidence="9">DNA 3'-5' helicase</fullName>
        <ecNumber evidence="9">5.6.2.4</ecNumber>
    </recommendedName>
</protein>
<evidence type="ECO:0000256" key="6">
    <source>
        <dbReference type="ARBA" id="ARBA00023125"/>
    </source>
</evidence>
<feature type="coiled-coil region" evidence="12">
    <location>
        <begin position="529"/>
        <end position="556"/>
    </location>
</feature>
<keyword evidence="3 11" id="KW-0378">Hydrolase</keyword>
<dbReference type="PANTHER" id="PTHR11070:SF2">
    <property type="entry name" value="ATP-DEPENDENT DNA HELICASE SRS2"/>
    <property type="match status" value="1"/>
</dbReference>
<evidence type="ECO:0000259" key="13">
    <source>
        <dbReference type="PROSITE" id="PS51198"/>
    </source>
</evidence>
<keyword evidence="4 11" id="KW-0347">Helicase</keyword>
<keyword evidence="2 11" id="KW-0547">Nucleotide-binding</keyword>